<keyword evidence="7" id="KW-1185">Reference proteome</keyword>
<dbReference type="OrthoDB" id="5295855at2"/>
<dbReference type="SUPFAM" id="SSF88713">
    <property type="entry name" value="Glycoside hydrolase/deacetylase"/>
    <property type="match status" value="1"/>
</dbReference>
<dbReference type="GO" id="GO:0019213">
    <property type="term" value="F:deacetylase activity"/>
    <property type="evidence" value="ECO:0007669"/>
    <property type="project" value="TreeGrafter"/>
</dbReference>
<evidence type="ECO:0000256" key="5">
    <source>
        <dbReference type="ARBA" id="ARBA00023277"/>
    </source>
</evidence>
<keyword evidence="3" id="KW-0378">Hydrolase</keyword>
<dbReference type="CDD" id="cd10807">
    <property type="entry name" value="YdjC_like_3"/>
    <property type="match status" value="1"/>
</dbReference>
<evidence type="ECO:0000313" key="7">
    <source>
        <dbReference type="Proteomes" id="UP000054729"/>
    </source>
</evidence>
<gene>
    <name evidence="6" type="ORF">Lwal_2747</name>
</gene>
<dbReference type="PANTHER" id="PTHR31609">
    <property type="entry name" value="YDJC DEACETYLASE FAMILY MEMBER"/>
    <property type="match status" value="1"/>
</dbReference>
<comment type="cofactor">
    <cofactor evidence="1">
        <name>Mg(2+)</name>
        <dbReference type="ChEBI" id="CHEBI:18420"/>
    </cofactor>
</comment>
<proteinExistence type="predicted"/>
<dbReference type="Pfam" id="PF04794">
    <property type="entry name" value="YdjC"/>
    <property type="match status" value="1"/>
</dbReference>
<dbReference type="RefSeq" id="WP_058481376.1">
    <property type="nucleotide sequence ID" value="NZ_CAAAIQ010000016.1"/>
</dbReference>
<keyword evidence="4" id="KW-0460">Magnesium</keyword>
<dbReference type="AlphaFoldDB" id="A0A0W1A015"/>
<dbReference type="InterPro" id="IPR011330">
    <property type="entry name" value="Glyco_hydro/deAcase_b/a-brl"/>
</dbReference>
<organism evidence="6 7">
    <name type="scientific">Legionella waltersii</name>
    <dbReference type="NCBI Taxonomy" id="66969"/>
    <lineage>
        <taxon>Bacteria</taxon>
        <taxon>Pseudomonadati</taxon>
        <taxon>Pseudomonadota</taxon>
        <taxon>Gammaproteobacteria</taxon>
        <taxon>Legionellales</taxon>
        <taxon>Legionellaceae</taxon>
        <taxon>Legionella</taxon>
    </lineage>
</organism>
<evidence type="ECO:0000256" key="1">
    <source>
        <dbReference type="ARBA" id="ARBA00001946"/>
    </source>
</evidence>
<dbReference type="GO" id="GO:0005975">
    <property type="term" value="P:carbohydrate metabolic process"/>
    <property type="evidence" value="ECO:0007669"/>
    <property type="project" value="InterPro"/>
</dbReference>
<evidence type="ECO:0000256" key="2">
    <source>
        <dbReference type="ARBA" id="ARBA00022723"/>
    </source>
</evidence>
<evidence type="ECO:0000313" key="6">
    <source>
        <dbReference type="EMBL" id="KTD74706.1"/>
    </source>
</evidence>
<dbReference type="GO" id="GO:0016787">
    <property type="term" value="F:hydrolase activity"/>
    <property type="evidence" value="ECO:0007669"/>
    <property type="project" value="UniProtKB-KW"/>
</dbReference>
<comment type="caution">
    <text evidence="6">The sequence shown here is derived from an EMBL/GenBank/DDBJ whole genome shotgun (WGS) entry which is preliminary data.</text>
</comment>
<dbReference type="PANTHER" id="PTHR31609:SF1">
    <property type="entry name" value="CARBOHYDRATE DEACETYLASE"/>
    <property type="match status" value="1"/>
</dbReference>
<dbReference type="EMBL" id="LNZB01000060">
    <property type="protein sequence ID" value="KTD74706.1"/>
    <property type="molecule type" value="Genomic_DNA"/>
</dbReference>
<reference evidence="6 7" key="1">
    <citation type="submission" date="2015-11" db="EMBL/GenBank/DDBJ databases">
        <title>Genomic analysis of 38 Legionella species identifies large and diverse effector repertoires.</title>
        <authorList>
            <person name="Burstein D."/>
            <person name="Amaro F."/>
            <person name="Zusman T."/>
            <person name="Lifshitz Z."/>
            <person name="Cohen O."/>
            <person name="Gilbert J.A."/>
            <person name="Pupko T."/>
            <person name="Shuman H.A."/>
            <person name="Segal G."/>
        </authorList>
    </citation>
    <scope>NUCLEOTIDE SEQUENCE [LARGE SCALE GENOMIC DNA]</scope>
    <source>
        <strain evidence="6 7">ATCC 51914</strain>
    </source>
</reference>
<keyword evidence="2" id="KW-0479">Metal-binding</keyword>
<protein>
    <submittedName>
        <fullName evidence="6">Cellobiose phosphorylase</fullName>
    </submittedName>
</protein>
<name>A0A0W1A015_9GAMM</name>
<accession>A0A0W1A015</accession>
<dbReference type="Proteomes" id="UP000054729">
    <property type="component" value="Unassembled WGS sequence"/>
</dbReference>
<dbReference type="GO" id="GO:0046872">
    <property type="term" value="F:metal ion binding"/>
    <property type="evidence" value="ECO:0007669"/>
    <property type="project" value="UniProtKB-KW"/>
</dbReference>
<keyword evidence="5" id="KW-0119">Carbohydrate metabolism</keyword>
<dbReference type="STRING" id="66969.Lwal_2747"/>
<dbReference type="Gene3D" id="3.20.20.370">
    <property type="entry name" value="Glycoside hydrolase/deacetylase"/>
    <property type="match status" value="1"/>
</dbReference>
<dbReference type="PATRIC" id="fig|66969.6.peg.2976"/>
<dbReference type="InterPro" id="IPR006879">
    <property type="entry name" value="YdjC-like"/>
</dbReference>
<evidence type="ECO:0000256" key="3">
    <source>
        <dbReference type="ARBA" id="ARBA00022801"/>
    </source>
</evidence>
<evidence type="ECO:0000256" key="4">
    <source>
        <dbReference type="ARBA" id="ARBA00022842"/>
    </source>
</evidence>
<sequence length="280" mass="31739">MTYPKNILLCADDFGLSEGVSQGIIQLVQLQRISVASCMANSPYFAEQSKYLSNLHDHAKFGLHFNLTEGAFLSASTSIGYSLQTLLFKAHARMLDVQFIAKELRAQFECYVDLVGKFPSFIDGHQHVHQFPQIREVLLQFYEEKLKGSGVYIRSTYPAVNLAKYSLKTKVLAFTGGKILQSKLKKGFIPHNQCFAGIYDFSEQANYRNLFRQWLAAAPDDTLIMCHPAQDSSGVVEHATTRKHEFDYFTSDDFLNDCAEFQIQLSTRPKSRNNEVVHSN</sequence>